<evidence type="ECO:0000256" key="1">
    <source>
        <dbReference type="ARBA" id="ARBA00004651"/>
    </source>
</evidence>
<keyword evidence="7 8" id="KW-0472">Membrane</keyword>
<dbReference type="GO" id="GO:0055085">
    <property type="term" value="P:transmembrane transport"/>
    <property type="evidence" value="ECO:0007669"/>
    <property type="project" value="TreeGrafter"/>
</dbReference>
<comment type="similarity">
    <text evidence="2">Belongs to the autoinducer-2 exporter (AI-2E) (TC 2.A.86) family.</text>
</comment>
<evidence type="ECO:0000256" key="2">
    <source>
        <dbReference type="ARBA" id="ARBA00009773"/>
    </source>
</evidence>
<comment type="subcellular location">
    <subcellularLocation>
        <location evidence="1">Cell membrane</location>
        <topology evidence="1">Multi-pass membrane protein</topology>
    </subcellularLocation>
</comment>
<protein>
    <recommendedName>
        <fullName evidence="10">AI-2E family transporter</fullName>
    </recommendedName>
</protein>
<evidence type="ECO:0000256" key="4">
    <source>
        <dbReference type="ARBA" id="ARBA00022475"/>
    </source>
</evidence>
<accession>A0A383E667</accession>
<feature type="transmembrane region" description="Helical" evidence="8">
    <location>
        <begin position="139"/>
        <end position="157"/>
    </location>
</feature>
<reference evidence="9" key="1">
    <citation type="submission" date="2018-05" db="EMBL/GenBank/DDBJ databases">
        <authorList>
            <person name="Lanie J.A."/>
            <person name="Ng W.-L."/>
            <person name="Kazmierczak K.M."/>
            <person name="Andrzejewski T.M."/>
            <person name="Davidsen T.M."/>
            <person name="Wayne K.J."/>
            <person name="Tettelin H."/>
            <person name="Glass J.I."/>
            <person name="Rusch D."/>
            <person name="Podicherti R."/>
            <person name="Tsui H.-C.T."/>
            <person name="Winkler M.E."/>
        </authorList>
    </citation>
    <scope>NUCLEOTIDE SEQUENCE</scope>
</reference>
<evidence type="ECO:0000256" key="3">
    <source>
        <dbReference type="ARBA" id="ARBA00022448"/>
    </source>
</evidence>
<dbReference type="AlphaFoldDB" id="A0A383E667"/>
<keyword evidence="4" id="KW-1003">Cell membrane</keyword>
<evidence type="ECO:0000256" key="6">
    <source>
        <dbReference type="ARBA" id="ARBA00022989"/>
    </source>
</evidence>
<evidence type="ECO:0000313" key="9">
    <source>
        <dbReference type="EMBL" id="SVE52306.1"/>
    </source>
</evidence>
<feature type="non-terminal residue" evidence="9">
    <location>
        <position position="232"/>
    </location>
</feature>
<keyword evidence="5 8" id="KW-0812">Transmembrane</keyword>
<sequence>GRYIEMFLTDEDFLLFLNFENIKVVAQQVLPGIWGVFSGTISFVIGLFGLVIIMMYLIFILLDFDQVSEGWKDLIPPQYKDTVLAVLDDFTSAMRNYFRAQSLIAFLVGVLFAIGFWSIGLPMGVLLGLFIGVLNMVPYLQAAGLIPATAFALMSSLETGESAWVMMGLVLAIFVVVQLIQDAVLVPKIMGKVTGFNPAVILLSLTVWGKLLGMLGLIIALPATFLIHSYYT</sequence>
<dbReference type="InterPro" id="IPR002549">
    <property type="entry name" value="AI-2E-like"/>
</dbReference>
<keyword evidence="3" id="KW-0813">Transport</keyword>
<dbReference type="PANTHER" id="PTHR21716">
    <property type="entry name" value="TRANSMEMBRANE PROTEIN"/>
    <property type="match status" value="1"/>
</dbReference>
<feature type="transmembrane region" description="Helical" evidence="8">
    <location>
        <begin position="33"/>
        <end position="62"/>
    </location>
</feature>
<evidence type="ECO:0008006" key="10">
    <source>
        <dbReference type="Google" id="ProtNLM"/>
    </source>
</evidence>
<organism evidence="9">
    <name type="scientific">marine metagenome</name>
    <dbReference type="NCBI Taxonomy" id="408172"/>
    <lineage>
        <taxon>unclassified sequences</taxon>
        <taxon>metagenomes</taxon>
        <taxon>ecological metagenomes</taxon>
    </lineage>
</organism>
<dbReference type="Pfam" id="PF01594">
    <property type="entry name" value="AI-2E_transport"/>
    <property type="match status" value="1"/>
</dbReference>
<feature type="transmembrane region" description="Helical" evidence="8">
    <location>
        <begin position="201"/>
        <end position="227"/>
    </location>
</feature>
<feature type="transmembrane region" description="Helical" evidence="8">
    <location>
        <begin position="164"/>
        <end position="181"/>
    </location>
</feature>
<feature type="transmembrane region" description="Helical" evidence="8">
    <location>
        <begin position="103"/>
        <end position="133"/>
    </location>
</feature>
<name>A0A383E667_9ZZZZ</name>
<evidence type="ECO:0000256" key="8">
    <source>
        <dbReference type="SAM" id="Phobius"/>
    </source>
</evidence>
<proteinExistence type="inferred from homology"/>
<feature type="non-terminal residue" evidence="9">
    <location>
        <position position="1"/>
    </location>
</feature>
<gene>
    <name evidence="9" type="ORF">METZ01_LOCUS505160</name>
</gene>
<evidence type="ECO:0000256" key="5">
    <source>
        <dbReference type="ARBA" id="ARBA00022692"/>
    </source>
</evidence>
<evidence type="ECO:0000256" key="7">
    <source>
        <dbReference type="ARBA" id="ARBA00023136"/>
    </source>
</evidence>
<dbReference type="EMBL" id="UINC01223209">
    <property type="protein sequence ID" value="SVE52306.1"/>
    <property type="molecule type" value="Genomic_DNA"/>
</dbReference>
<dbReference type="GO" id="GO:0005886">
    <property type="term" value="C:plasma membrane"/>
    <property type="evidence" value="ECO:0007669"/>
    <property type="project" value="UniProtKB-SubCell"/>
</dbReference>
<keyword evidence="6 8" id="KW-1133">Transmembrane helix</keyword>
<dbReference type="PANTHER" id="PTHR21716:SF53">
    <property type="entry name" value="PERMEASE PERM-RELATED"/>
    <property type="match status" value="1"/>
</dbReference>